<dbReference type="Proteomes" id="UP000005561">
    <property type="component" value="Unassembled WGS sequence"/>
</dbReference>
<evidence type="ECO:0000313" key="1">
    <source>
        <dbReference type="EMBL" id="EET59770.1"/>
    </source>
</evidence>
<reference evidence="1" key="1">
    <citation type="submission" date="2009-07" db="EMBL/GenBank/DDBJ databases">
        <authorList>
            <person name="Weinstock G."/>
            <person name="Sodergren E."/>
            <person name="Clifton S."/>
            <person name="Fulton L."/>
            <person name="Fulton B."/>
            <person name="Courtney L."/>
            <person name="Fronick C."/>
            <person name="Harrison M."/>
            <person name="Strong C."/>
            <person name="Farmer C."/>
            <person name="Delahaunty K."/>
            <person name="Markovic C."/>
            <person name="Hall O."/>
            <person name="Minx P."/>
            <person name="Tomlinson C."/>
            <person name="Mitreva M."/>
            <person name="Nelson J."/>
            <person name="Hou S."/>
            <person name="Wollam A."/>
            <person name="Pepin K.H."/>
            <person name="Johnson M."/>
            <person name="Bhonagiri V."/>
            <person name="Nash W.E."/>
            <person name="Warren W."/>
            <person name="Chinwalla A."/>
            <person name="Mardis E.R."/>
            <person name="Wilson R.K."/>
        </authorList>
    </citation>
    <scope>NUCLEOTIDE SEQUENCE [LARGE SCALE GENOMIC DNA]</scope>
    <source>
        <strain evidence="1">DSM 14469</strain>
    </source>
</reference>
<accession>C6LHN0</accession>
<proteinExistence type="predicted"/>
<name>C6LHN0_9FIRM</name>
<dbReference type="AlphaFoldDB" id="C6LHN0"/>
<keyword evidence="2" id="KW-1185">Reference proteome</keyword>
<evidence type="ECO:0008006" key="3">
    <source>
        <dbReference type="Google" id="ProtNLM"/>
    </source>
</evidence>
<gene>
    <name evidence="1" type="ORF">BRYFOR_08142</name>
</gene>
<organism evidence="1 2">
    <name type="scientific">Marvinbryantia formatexigens DSM 14469</name>
    <dbReference type="NCBI Taxonomy" id="478749"/>
    <lineage>
        <taxon>Bacteria</taxon>
        <taxon>Bacillati</taxon>
        <taxon>Bacillota</taxon>
        <taxon>Clostridia</taxon>
        <taxon>Lachnospirales</taxon>
        <taxon>Lachnospiraceae</taxon>
        <taxon>Marvinbryantia</taxon>
    </lineage>
</organism>
<dbReference type="eggNOG" id="ENOG5033F5T">
    <property type="taxonomic scope" value="Bacteria"/>
</dbReference>
<dbReference type="STRING" id="168384.SAMN05660368_02497"/>
<dbReference type="InterPro" id="IPR038461">
    <property type="entry name" value="Schlafen_AlbA_2_dom_sf"/>
</dbReference>
<dbReference type="EMBL" id="ACCL02000015">
    <property type="protein sequence ID" value="EET59770.1"/>
    <property type="molecule type" value="Genomic_DNA"/>
</dbReference>
<dbReference type="Gene3D" id="3.30.950.30">
    <property type="entry name" value="Schlafen, AAA domain"/>
    <property type="match status" value="1"/>
</dbReference>
<sequence>MYIVCRIAGRRRVILDDVFDLTQFDEYREDNRREVKAAEGGLPQSLWDTYSAMANTYGGVIICGVKERKDGS</sequence>
<protein>
    <recommendedName>
        <fullName evidence="3">Schlafen AlbA-2 domain-containing protein</fullName>
    </recommendedName>
</protein>
<comment type="caution">
    <text evidence="1">The sequence shown here is derived from an EMBL/GenBank/DDBJ whole genome shotgun (WGS) entry which is preliminary data.</text>
</comment>
<evidence type="ECO:0000313" key="2">
    <source>
        <dbReference type="Proteomes" id="UP000005561"/>
    </source>
</evidence>